<dbReference type="KEGG" id="myl:C3E77_03510"/>
<dbReference type="Pfam" id="PF02518">
    <property type="entry name" value="HATPase_c"/>
    <property type="match status" value="1"/>
</dbReference>
<dbReference type="GO" id="GO:0000160">
    <property type="term" value="P:phosphorelay signal transduction system"/>
    <property type="evidence" value="ECO:0007669"/>
    <property type="project" value="UniProtKB-KW"/>
</dbReference>
<protein>
    <recommendedName>
        <fullName evidence="5">Histidine kinase/HSP90-like ATPase domain-containing protein</fullName>
    </recommendedName>
</protein>
<dbReference type="InterPro" id="IPR036890">
    <property type="entry name" value="HATPase_C_sf"/>
</dbReference>
<keyword evidence="4" id="KW-0472">Membrane</keyword>
<evidence type="ECO:0000256" key="3">
    <source>
        <dbReference type="ARBA" id="ARBA00023012"/>
    </source>
</evidence>
<dbReference type="InterPro" id="IPR050482">
    <property type="entry name" value="Sensor_HK_TwoCompSys"/>
</dbReference>
<keyword evidence="4" id="KW-1133">Transmembrane helix</keyword>
<name>A0A2U1TFC7_9MICO</name>
<feature type="transmembrane region" description="Helical" evidence="4">
    <location>
        <begin position="27"/>
        <end position="54"/>
    </location>
</feature>
<feature type="transmembrane region" description="Helical" evidence="4">
    <location>
        <begin position="60"/>
        <end position="78"/>
    </location>
</feature>
<keyword evidence="4" id="KW-0812">Transmembrane</keyword>
<proteinExistence type="predicted"/>
<evidence type="ECO:0000256" key="2">
    <source>
        <dbReference type="ARBA" id="ARBA00022777"/>
    </source>
</evidence>
<keyword evidence="3" id="KW-0902">Two-component regulatory system</keyword>
<dbReference type="PANTHER" id="PTHR24421">
    <property type="entry name" value="NITRATE/NITRITE SENSOR PROTEIN NARX-RELATED"/>
    <property type="match status" value="1"/>
</dbReference>
<comment type="caution">
    <text evidence="6">The sequence shown here is derived from an EMBL/GenBank/DDBJ whole genome shotgun (WGS) entry which is preliminary data.</text>
</comment>
<organism evidence="6 7">
    <name type="scientific">Mycetocola zhujimingii</name>
    <dbReference type="NCBI Taxonomy" id="2079792"/>
    <lineage>
        <taxon>Bacteria</taxon>
        <taxon>Bacillati</taxon>
        <taxon>Actinomycetota</taxon>
        <taxon>Actinomycetes</taxon>
        <taxon>Micrococcales</taxon>
        <taxon>Microbacteriaceae</taxon>
        <taxon>Mycetocola</taxon>
    </lineage>
</organism>
<reference evidence="7" key="1">
    <citation type="submission" date="2018-04" db="EMBL/GenBank/DDBJ databases">
        <authorList>
            <person name="Liu S."/>
            <person name="Wang Z."/>
            <person name="Li J."/>
        </authorList>
    </citation>
    <scope>NUCLEOTIDE SEQUENCE [LARGE SCALE GENOMIC DNA]</scope>
    <source>
        <strain evidence="7">622</strain>
    </source>
</reference>
<dbReference type="AlphaFoldDB" id="A0A2U1TFC7"/>
<evidence type="ECO:0000259" key="5">
    <source>
        <dbReference type="Pfam" id="PF02518"/>
    </source>
</evidence>
<dbReference type="SUPFAM" id="SSF55874">
    <property type="entry name" value="ATPase domain of HSP90 chaperone/DNA topoisomerase II/histidine kinase"/>
    <property type="match status" value="1"/>
</dbReference>
<accession>A0A2U1TFC7</accession>
<evidence type="ECO:0000313" key="7">
    <source>
        <dbReference type="Proteomes" id="UP000244962"/>
    </source>
</evidence>
<keyword evidence="2" id="KW-0418">Kinase</keyword>
<dbReference type="Gene3D" id="3.30.565.10">
    <property type="entry name" value="Histidine kinase-like ATPase, C-terminal domain"/>
    <property type="match status" value="1"/>
</dbReference>
<dbReference type="PANTHER" id="PTHR24421:SF61">
    <property type="entry name" value="OXYGEN SENSOR HISTIDINE KINASE NREB"/>
    <property type="match status" value="1"/>
</dbReference>
<feature type="transmembrane region" description="Helical" evidence="4">
    <location>
        <begin position="138"/>
        <end position="155"/>
    </location>
</feature>
<feature type="transmembrane region" description="Helical" evidence="4">
    <location>
        <begin position="167"/>
        <end position="188"/>
    </location>
</feature>
<dbReference type="GO" id="GO:0016301">
    <property type="term" value="F:kinase activity"/>
    <property type="evidence" value="ECO:0007669"/>
    <property type="project" value="UniProtKB-KW"/>
</dbReference>
<dbReference type="OrthoDB" id="144293at2"/>
<keyword evidence="1" id="KW-0808">Transferase</keyword>
<dbReference type="EMBL" id="QEFB01000004">
    <property type="protein sequence ID" value="PWC07483.1"/>
    <property type="molecule type" value="Genomic_DNA"/>
</dbReference>
<evidence type="ECO:0000256" key="4">
    <source>
        <dbReference type="SAM" id="Phobius"/>
    </source>
</evidence>
<feature type="transmembrane region" description="Helical" evidence="4">
    <location>
        <begin position="85"/>
        <end position="104"/>
    </location>
</feature>
<evidence type="ECO:0000256" key="1">
    <source>
        <dbReference type="ARBA" id="ARBA00022679"/>
    </source>
</evidence>
<dbReference type="InterPro" id="IPR003594">
    <property type="entry name" value="HATPase_dom"/>
</dbReference>
<sequence length="419" mass="44166">MLDGLDRSTLNRTITDSRFSLVRIERLIATSIGVIGLVFGAQTLSIALGAGVVVPGVLGSVYVCVLFGTLGAVILLWFSPRLQRIANTAFALLYLGAIAYWPVATAGVDAPNPAEPWTWYLCAIACAAAAQAFRPVLAVIYIVVTPAVYGITGVIDSTGQIIRAEVALQNALYGSMIGLVIFALIMTFRHAARRVDQARSAAFARYDDAVRQHARELERIQVDALVHDTVLASLQAADRARRPEEASLAVSMASDAIKRLATLDDPLSDVGETASLQSLVSGLEAYAAALDTRFDVVIDPGTDLAIPYPVAQNLYLAATQAMANSAQHAAGGAAAAEVHRRIVVAVCDSDGVAIDISDDGVGFDRLTIDPNRLGLRVSIIERVVAVGGSVELDSTPGEGTTISIRWTPAEARATEGASL</sequence>
<keyword evidence="7" id="KW-1185">Reference proteome</keyword>
<gene>
    <name evidence="6" type="ORF">DF223_05390</name>
</gene>
<evidence type="ECO:0000313" key="6">
    <source>
        <dbReference type="EMBL" id="PWC07483.1"/>
    </source>
</evidence>
<feature type="domain" description="Histidine kinase/HSP90-like ATPase" evidence="5">
    <location>
        <begin position="313"/>
        <end position="406"/>
    </location>
</feature>
<dbReference type="Proteomes" id="UP000244962">
    <property type="component" value="Unassembled WGS sequence"/>
</dbReference>